<evidence type="ECO:0000313" key="1">
    <source>
        <dbReference type="EMBL" id="BBY65733.1"/>
    </source>
</evidence>
<protein>
    <submittedName>
        <fullName evidence="1">Uncharacterized protein</fullName>
    </submittedName>
</protein>
<accession>A0A7I7TA86</accession>
<keyword evidence="2" id="KW-1185">Reference proteome</keyword>
<dbReference type="KEGG" id="mhev:MHEL_39760"/>
<proteinExistence type="predicted"/>
<organism evidence="1 2">
    <name type="scientific">Mycolicibacterium helvum</name>
    <dbReference type="NCBI Taxonomy" id="1534349"/>
    <lineage>
        <taxon>Bacteria</taxon>
        <taxon>Bacillati</taxon>
        <taxon>Actinomycetota</taxon>
        <taxon>Actinomycetes</taxon>
        <taxon>Mycobacteriales</taxon>
        <taxon>Mycobacteriaceae</taxon>
        <taxon>Mycolicibacterium</taxon>
    </lineage>
</organism>
<name>A0A7I7TA86_9MYCO</name>
<sequence length="103" mass="11444">MLTAGVHYEGHELGVHDDVATADVCRRPLNDSESMTLFLPRRFTACERAMCDADHEFRQVARQCQYSACISRAEITATFAKSYGKASKKCRALISDQVMPVTG</sequence>
<dbReference type="AlphaFoldDB" id="A0A7I7TA86"/>
<gene>
    <name evidence="1" type="ORF">MHEL_39760</name>
</gene>
<reference evidence="1 2" key="1">
    <citation type="journal article" date="2019" name="Emerg. Microbes Infect.">
        <title>Comprehensive subspecies identification of 175 nontuberculous mycobacteria species based on 7547 genomic profiles.</title>
        <authorList>
            <person name="Matsumoto Y."/>
            <person name="Kinjo T."/>
            <person name="Motooka D."/>
            <person name="Nabeya D."/>
            <person name="Jung N."/>
            <person name="Uechi K."/>
            <person name="Horii T."/>
            <person name="Iida T."/>
            <person name="Fujita J."/>
            <person name="Nakamura S."/>
        </authorList>
    </citation>
    <scope>NUCLEOTIDE SEQUENCE [LARGE SCALE GENOMIC DNA]</scope>
    <source>
        <strain evidence="1 2">JCM 30396</strain>
    </source>
</reference>
<dbReference type="Proteomes" id="UP000467148">
    <property type="component" value="Chromosome"/>
</dbReference>
<evidence type="ECO:0000313" key="2">
    <source>
        <dbReference type="Proteomes" id="UP000467148"/>
    </source>
</evidence>
<dbReference type="EMBL" id="AP022596">
    <property type="protein sequence ID" value="BBY65733.1"/>
    <property type="molecule type" value="Genomic_DNA"/>
</dbReference>